<dbReference type="EMBL" id="BCNV01000001">
    <property type="protein sequence ID" value="GAS80530.1"/>
    <property type="molecule type" value="Genomic_DNA"/>
</dbReference>
<gene>
    <name evidence="2" type="ORF">PAHA3_0600</name>
</gene>
<sequence>MNRRRLILGLLSVCTALTVAACSTRTEDQALSVTIESKLQQMVSDPVLLTSSNPNDYIAGNREAYDDILHTGEAGLLLLLQQLESSPDNGLKEWIMAQASTELLGEHNPVEAWHSGKDWLRKYKMNVE</sequence>
<evidence type="ECO:0000256" key="1">
    <source>
        <dbReference type="SAM" id="SignalP"/>
    </source>
</evidence>
<evidence type="ECO:0000313" key="3">
    <source>
        <dbReference type="Proteomes" id="UP000069697"/>
    </source>
</evidence>
<dbReference type="RefSeq" id="WP_062833402.1">
    <property type="nucleotide sequence ID" value="NZ_BCNV01000001.1"/>
</dbReference>
<protein>
    <submittedName>
        <fullName evidence="2">Uncharacterized protein</fullName>
    </submittedName>
</protein>
<feature type="signal peptide" evidence="1">
    <location>
        <begin position="1"/>
        <end position="21"/>
    </location>
</feature>
<evidence type="ECO:0000313" key="2">
    <source>
        <dbReference type="EMBL" id="GAS80530.1"/>
    </source>
</evidence>
<organism evidence="2 3">
    <name type="scientific">Paenibacillus amylolyticus</name>
    <dbReference type="NCBI Taxonomy" id="1451"/>
    <lineage>
        <taxon>Bacteria</taxon>
        <taxon>Bacillati</taxon>
        <taxon>Bacillota</taxon>
        <taxon>Bacilli</taxon>
        <taxon>Bacillales</taxon>
        <taxon>Paenibacillaceae</taxon>
        <taxon>Paenibacillus</taxon>
    </lineage>
</organism>
<dbReference type="Proteomes" id="UP000069697">
    <property type="component" value="Unassembled WGS sequence"/>
</dbReference>
<accession>A0A100VIK6</accession>
<dbReference type="AlphaFoldDB" id="A0A100VIK6"/>
<comment type="caution">
    <text evidence="2">The sequence shown here is derived from an EMBL/GenBank/DDBJ whole genome shotgun (WGS) entry which is preliminary data.</text>
</comment>
<dbReference type="PROSITE" id="PS51257">
    <property type="entry name" value="PROKAR_LIPOPROTEIN"/>
    <property type="match status" value="1"/>
</dbReference>
<reference evidence="2 3" key="1">
    <citation type="journal article" date="2016" name="Genome Announc.">
        <title>Draft Genome Sequence of Paenibacillus amylolyticus Heshi-A3, Isolated from Fermented Rice Bran in a Japanese Fermented Seafood Dish.</title>
        <authorList>
            <person name="Akuzawa S."/>
            <person name="Nagaoka J."/>
            <person name="Kanekatsu M."/>
            <person name="Kubota E."/>
            <person name="Ohtake R."/>
            <person name="Suzuki T."/>
            <person name="Kanesaki Y."/>
        </authorList>
    </citation>
    <scope>NUCLEOTIDE SEQUENCE [LARGE SCALE GENOMIC DNA]</scope>
    <source>
        <strain evidence="2 3">Heshi-A3</strain>
    </source>
</reference>
<proteinExistence type="predicted"/>
<keyword evidence="1" id="KW-0732">Signal</keyword>
<name>A0A100VIK6_PAEAM</name>
<reference evidence="3" key="2">
    <citation type="submission" date="2016-01" db="EMBL/GenBank/DDBJ databases">
        <title>Draft Genome Sequence of Paenibacillus amylolyticus Heshi-A3 that Was Isolated from Fermented Rice Bran with Aging Salted Mackerel, Which Was Named Heshiko as Traditional Fermented Seafood in Japan.</title>
        <authorList>
            <person name="Akuzawa S."/>
            <person name="Nakagawa J."/>
            <person name="Kanekatsu T."/>
            <person name="Kubota E."/>
            <person name="Ohtake R."/>
            <person name="Suzuki T."/>
            <person name="Kanesaki Y."/>
        </authorList>
    </citation>
    <scope>NUCLEOTIDE SEQUENCE [LARGE SCALE GENOMIC DNA]</scope>
    <source>
        <strain evidence="3">Heshi-A3</strain>
    </source>
</reference>
<feature type="chain" id="PRO_5007089280" evidence="1">
    <location>
        <begin position="22"/>
        <end position="128"/>
    </location>
</feature>